<organism evidence="1 2">
    <name type="scientific">Streblomastix strix</name>
    <dbReference type="NCBI Taxonomy" id="222440"/>
    <lineage>
        <taxon>Eukaryota</taxon>
        <taxon>Metamonada</taxon>
        <taxon>Preaxostyla</taxon>
        <taxon>Oxymonadida</taxon>
        <taxon>Streblomastigidae</taxon>
        <taxon>Streblomastix</taxon>
    </lineage>
</organism>
<dbReference type="AlphaFoldDB" id="A0A5J4W0X1"/>
<comment type="caution">
    <text evidence="1">The sequence shown here is derived from an EMBL/GenBank/DDBJ whole genome shotgun (WGS) entry which is preliminary data.</text>
</comment>
<dbReference type="EMBL" id="SNRW01003959">
    <property type="protein sequence ID" value="KAA6388495.1"/>
    <property type="molecule type" value="Genomic_DNA"/>
</dbReference>
<protein>
    <submittedName>
        <fullName evidence="1">Uncharacterized protein</fullName>
    </submittedName>
</protein>
<dbReference type="Proteomes" id="UP000324800">
    <property type="component" value="Unassembled WGS sequence"/>
</dbReference>
<proteinExistence type="predicted"/>
<evidence type="ECO:0000313" key="2">
    <source>
        <dbReference type="Proteomes" id="UP000324800"/>
    </source>
</evidence>
<name>A0A5J4W0X1_9EUKA</name>
<reference evidence="1 2" key="1">
    <citation type="submission" date="2019-03" db="EMBL/GenBank/DDBJ databases">
        <title>Single cell metagenomics reveals metabolic interactions within the superorganism composed of flagellate Streblomastix strix and complex community of Bacteroidetes bacteria on its surface.</title>
        <authorList>
            <person name="Treitli S.C."/>
            <person name="Kolisko M."/>
            <person name="Husnik F."/>
            <person name="Keeling P."/>
            <person name="Hampl V."/>
        </authorList>
    </citation>
    <scope>NUCLEOTIDE SEQUENCE [LARGE SCALE GENOMIC DNA]</scope>
    <source>
        <strain evidence="1">ST1C</strain>
    </source>
</reference>
<sequence length="158" mass="17584">MLPVMGPKMKKNAFGDLKSASSSLIYNINDEIRSSVPLRSEWNNGSRESQPGFFAGSFSGYPSFGKQTMTLSKTEDAFSDYIWADKSPEIQQGTEQFSKEKFNSYPDDTVSGHAFDKTVPLGTFKGNTSYSFSTCREHEKERPYDVGIQKDFATDPAG</sequence>
<evidence type="ECO:0000313" key="1">
    <source>
        <dbReference type="EMBL" id="KAA6388495.1"/>
    </source>
</evidence>
<accession>A0A5J4W0X1</accession>
<gene>
    <name evidence="1" type="ORF">EZS28_015979</name>
</gene>